<dbReference type="GO" id="GO:0022857">
    <property type="term" value="F:transmembrane transporter activity"/>
    <property type="evidence" value="ECO:0007669"/>
    <property type="project" value="InterPro"/>
</dbReference>
<keyword evidence="11" id="KW-1185">Reference proteome</keyword>
<dbReference type="Proteomes" id="UP000721844">
    <property type="component" value="Unassembled WGS sequence"/>
</dbReference>
<feature type="transmembrane region" description="Helical" evidence="9">
    <location>
        <begin position="64"/>
        <end position="83"/>
    </location>
</feature>
<evidence type="ECO:0000256" key="9">
    <source>
        <dbReference type="SAM" id="Phobius"/>
    </source>
</evidence>
<keyword evidence="2" id="KW-0813">Transport</keyword>
<dbReference type="CDD" id="cd06582">
    <property type="entry name" value="TM_PBP1_LivH_like"/>
    <property type="match status" value="1"/>
</dbReference>
<evidence type="ECO:0000256" key="2">
    <source>
        <dbReference type="ARBA" id="ARBA00022448"/>
    </source>
</evidence>
<keyword evidence="6 9" id="KW-1133">Transmembrane helix</keyword>
<dbReference type="GO" id="GO:0005886">
    <property type="term" value="C:plasma membrane"/>
    <property type="evidence" value="ECO:0007669"/>
    <property type="project" value="UniProtKB-SubCell"/>
</dbReference>
<feature type="transmembrane region" description="Helical" evidence="9">
    <location>
        <begin position="253"/>
        <end position="277"/>
    </location>
</feature>
<dbReference type="AlphaFoldDB" id="A0A964E605"/>
<keyword evidence="3" id="KW-1003">Cell membrane</keyword>
<dbReference type="InterPro" id="IPR001851">
    <property type="entry name" value="ABC_transp_permease"/>
</dbReference>
<dbReference type="PANTHER" id="PTHR11795">
    <property type="entry name" value="BRANCHED-CHAIN AMINO ACID TRANSPORT SYSTEM PERMEASE PROTEIN LIVH"/>
    <property type="match status" value="1"/>
</dbReference>
<keyword evidence="4 9" id="KW-0812">Transmembrane</keyword>
<feature type="transmembrane region" description="Helical" evidence="9">
    <location>
        <begin position="189"/>
        <end position="209"/>
    </location>
</feature>
<comment type="caution">
    <text evidence="10">The sequence shown here is derived from an EMBL/GenBank/DDBJ whole genome shotgun (WGS) entry which is preliminary data.</text>
</comment>
<evidence type="ECO:0000256" key="7">
    <source>
        <dbReference type="ARBA" id="ARBA00023136"/>
    </source>
</evidence>
<keyword evidence="5" id="KW-0029">Amino-acid transport</keyword>
<reference evidence="10 11" key="1">
    <citation type="journal article" date="2021" name="Microorganisms">
        <title>Acidisoma silvae sp. nov. and Acidisomacellulosilytica sp. nov., Two Acidophilic Bacteria Isolated from Decaying Wood, Hydrolyzing Cellulose and Producing Poly-3-hydroxybutyrate.</title>
        <authorList>
            <person name="Mieszkin S."/>
            <person name="Pouder E."/>
            <person name="Uroz S."/>
            <person name="Simon-Colin C."/>
            <person name="Alain K."/>
        </authorList>
    </citation>
    <scope>NUCLEOTIDE SEQUENCE [LARGE SCALE GENOMIC DNA]</scope>
    <source>
        <strain evidence="10 11">HW T5.17</strain>
    </source>
</reference>
<dbReference type="PANTHER" id="PTHR11795:SF445">
    <property type="entry name" value="AMINO ACID ABC TRANSPORTER PERMEASE PROTEIN"/>
    <property type="match status" value="1"/>
</dbReference>
<proteinExistence type="inferred from homology"/>
<evidence type="ECO:0000256" key="6">
    <source>
        <dbReference type="ARBA" id="ARBA00022989"/>
    </source>
</evidence>
<gene>
    <name evidence="10" type="ORF">ACELLULO517_22790</name>
</gene>
<protein>
    <submittedName>
        <fullName evidence="10">Branched-chain amino acid ABC transporter permease</fullName>
    </submittedName>
</protein>
<evidence type="ECO:0000256" key="4">
    <source>
        <dbReference type="ARBA" id="ARBA00022692"/>
    </source>
</evidence>
<feature type="transmembrane region" description="Helical" evidence="9">
    <location>
        <begin position="221"/>
        <end position="246"/>
    </location>
</feature>
<name>A0A964E605_9PROT</name>
<feature type="transmembrane region" description="Helical" evidence="9">
    <location>
        <begin position="6"/>
        <end position="26"/>
    </location>
</feature>
<dbReference type="GO" id="GO:0006865">
    <property type="term" value="P:amino acid transport"/>
    <property type="evidence" value="ECO:0007669"/>
    <property type="project" value="UniProtKB-KW"/>
</dbReference>
<feature type="transmembrane region" description="Helical" evidence="9">
    <location>
        <begin position="140"/>
        <end position="159"/>
    </location>
</feature>
<comment type="subcellular location">
    <subcellularLocation>
        <location evidence="1">Cell membrane</location>
        <topology evidence="1">Multi-pass membrane protein</topology>
    </subcellularLocation>
</comment>
<accession>A0A964E605</accession>
<keyword evidence="7 9" id="KW-0472">Membrane</keyword>
<evidence type="ECO:0000313" key="11">
    <source>
        <dbReference type="Proteomes" id="UP000721844"/>
    </source>
</evidence>
<evidence type="ECO:0000256" key="3">
    <source>
        <dbReference type="ARBA" id="ARBA00022475"/>
    </source>
</evidence>
<feature type="transmembrane region" description="Helical" evidence="9">
    <location>
        <begin position="95"/>
        <end position="120"/>
    </location>
</feature>
<dbReference type="Pfam" id="PF02653">
    <property type="entry name" value="BPD_transp_2"/>
    <property type="match status" value="1"/>
</dbReference>
<dbReference type="RefSeq" id="WP_227309751.1">
    <property type="nucleotide sequence ID" value="NZ_JAESVA010000011.1"/>
</dbReference>
<organism evidence="10 11">
    <name type="scientific">Acidisoma cellulosilyticum</name>
    <dbReference type="NCBI Taxonomy" id="2802395"/>
    <lineage>
        <taxon>Bacteria</taxon>
        <taxon>Pseudomonadati</taxon>
        <taxon>Pseudomonadota</taxon>
        <taxon>Alphaproteobacteria</taxon>
        <taxon>Acetobacterales</taxon>
        <taxon>Acidocellaceae</taxon>
        <taxon>Acidisoma</taxon>
    </lineage>
</organism>
<comment type="similarity">
    <text evidence="8">Belongs to the binding-protein-dependent transport system permease family. LivHM subfamily.</text>
</comment>
<evidence type="ECO:0000256" key="5">
    <source>
        <dbReference type="ARBA" id="ARBA00022970"/>
    </source>
</evidence>
<evidence type="ECO:0000256" key="8">
    <source>
        <dbReference type="ARBA" id="ARBA00037998"/>
    </source>
</evidence>
<feature type="transmembrane region" description="Helical" evidence="9">
    <location>
        <begin position="33"/>
        <end position="52"/>
    </location>
</feature>
<sequence>MLLLQLLINGLVTGSALGIIAISFSLAYSTTRIFHVAHAGIYTLAGYVAYALEKSGAPDIVGLLAAMAICAVAGALIQSELYARLAQRRASHLAVLIASLGLLAVIQNFLASVFTPNILPFGSAWRGRTLSFGGVTLTEVQIATLVICLAVFPCSLWFTRRTVLGKQIRAVASNPFLAEITALRPQRTFVIVMAIASAMVAIPGALVAFDFGVQPYDGTTVLLTATIAVIAGGIGSLTGAFLMAMLISVLQNLSLLVISGEWSVGVTFLIFLVFMLFRPRGLFTRR</sequence>
<evidence type="ECO:0000313" key="10">
    <source>
        <dbReference type="EMBL" id="MCB8883094.1"/>
    </source>
</evidence>
<dbReference type="EMBL" id="JAESVA010000011">
    <property type="protein sequence ID" value="MCB8883094.1"/>
    <property type="molecule type" value="Genomic_DNA"/>
</dbReference>
<dbReference type="InterPro" id="IPR052157">
    <property type="entry name" value="BCAA_transport_permease"/>
</dbReference>
<evidence type="ECO:0000256" key="1">
    <source>
        <dbReference type="ARBA" id="ARBA00004651"/>
    </source>
</evidence>